<dbReference type="OrthoDB" id="981172at2"/>
<dbReference type="AlphaFoldDB" id="A0A1E5SK50"/>
<comment type="caution">
    <text evidence="1">The sequence shown here is derived from an EMBL/GenBank/DDBJ whole genome shotgun (WGS) entry which is preliminary data.</text>
</comment>
<protein>
    <submittedName>
        <fullName evidence="1">Uncharacterized protein</fullName>
    </submittedName>
</protein>
<dbReference type="RefSeq" id="WP_069834961.1">
    <property type="nucleotide sequence ID" value="NZ_MDGQ01000005.1"/>
</dbReference>
<reference evidence="1 2" key="1">
    <citation type="submission" date="2016-08" db="EMBL/GenBank/DDBJ databases">
        <title>Draft genome of Fabibacter sp. strain SK-8.</title>
        <authorList>
            <person name="Wong S.-K."/>
            <person name="Hamasaki K."/>
            <person name="Yoshizawa S."/>
        </authorList>
    </citation>
    <scope>NUCLEOTIDE SEQUENCE [LARGE SCALE GENOMIC DNA]</scope>
    <source>
        <strain evidence="1 2">SK-8</strain>
    </source>
</reference>
<organism evidence="1 2">
    <name type="scientific">Roseivirga misakiensis</name>
    <dbReference type="NCBI Taxonomy" id="1563681"/>
    <lineage>
        <taxon>Bacteria</taxon>
        <taxon>Pseudomonadati</taxon>
        <taxon>Bacteroidota</taxon>
        <taxon>Cytophagia</taxon>
        <taxon>Cytophagales</taxon>
        <taxon>Roseivirgaceae</taxon>
        <taxon>Roseivirga</taxon>
    </lineage>
</organism>
<evidence type="ECO:0000313" key="2">
    <source>
        <dbReference type="Proteomes" id="UP000095552"/>
    </source>
</evidence>
<keyword evidence="2" id="KW-1185">Reference proteome</keyword>
<name>A0A1E5SK50_9BACT</name>
<proteinExistence type="predicted"/>
<dbReference type="Proteomes" id="UP000095552">
    <property type="component" value="Unassembled WGS sequence"/>
</dbReference>
<sequence>MKRTILFLTLATCFLWSCDNNDEPTAEESSVLILMVDYNSNTFQAGATLFTPKVDLTFSELPVTADIQEPTNDLNGSVSLTLTPTSLQIFNAEISETGDAIVFAPSFVGAGNFFMLVDELPFPSALVVDDIEGPYTEPFETTWDAISKLNIVDLYRQNDALFGRYLYKPSETITDNWKWIIMIYNQ</sequence>
<accession>A0A1E5SK50</accession>
<evidence type="ECO:0000313" key="1">
    <source>
        <dbReference type="EMBL" id="OEJ99499.1"/>
    </source>
</evidence>
<dbReference type="EMBL" id="MDGQ01000005">
    <property type="protein sequence ID" value="OEJ99499.1"/>
    <property type="molecule type" value="Genomic_DNA"/>
</dbReference>
<gene>
    <name evidence="1" type="ORF">BFP71_07920</name>
</gene>